<dbReference type="InterPro" id="IPR036291">
    <property type="entry name" value="NAD(P)-bd_dom_sf"/>
</dbReference>
<dbReference type="GO" id="GO:0016829">
    <property type="term" value="F:lyase activity"/>
    <property type="evidence" value="ECO:0007669"/>
    <property type="project" value="UniProtKB-KW"/>
</dbReference>
<proteinExistence type="predicted"/>
<gene>
    <name evidence="2" type="primary">yhfK</name>
    <name evidence="2" type="ORF">KBTEX_02699</name>
</gene>
<accession>A0A5B8RHZ4</accession>
<dbReference type="PANTHER" id="PTHR15020:SF50">
    <property type="entry name" value="UPF0659 PROTEIN YMR090W"/>
    <property type="match status" value="1"/>
</dbReference>
<feature type="domain" description="NAD(P)-binding" evidence="1">
    <location>
        <begin position="8"/>
        <end position="192"/>
    </location>
</feature>
<dbReference type="EMBL" id="MN079139">
    <property type="protein sequence ID" value="QEA06367.1"/>
    <property type="molecule type" value="Genomic_DNA"/>
</dbReference>
<evidence type="ECO:0000259" key="1">
    <source>
        <dbReference type="Pfam" id="PF13460"/>
    </source>
</evidence>
<reference evidence="2" key="1">
    <citation type="submission" date="2019-06" db="EMBL/GenBank/DDBJ databases">
        <authorList>
            <person name="Murdoch R.W."/>
            <person name="Fathepure B."/>
        </authorList>
    </citation>
    <scope>NUCLEOTIDE SEQUENCE</scope>
</reference>
<dbReference type="SUPFAM" id="SSF51735">
    <property type="entry name" value="NAD(P)-binding Rossmann-fold domains"/>
    <property type="match status" value="1"/>
</dbReference>
<protein>
    <submittedName>
        <fullName evidence="2">Putative sugar epimerase YhfK</fullName>
        <ecNumber evidence="2">4.-.-.-</ecNumber>
    </submittedName>
</protein>
<keyword evidence="2" id="KW-0456">Lyase</keyword>
<dbReference type="EC" id="4.-.-.-" evidence="2"/>
<dbReference type="AlphaFoldDB" id="A0A5B8RHZ4"/>
<organism evidence="2">
    <name type="scientific">uncultured organism</name>
    <dbReference type="NCBI Taxonomy" id="155900"/>
    <lineage>
        <taxon>unclassified sequences</taxon>
        <taxon>environmental samples</taxon>
    </lineage>
</organism>
<sequence length="217" mass="23089">MSNVFIVGVTGGIGSRLAPKLIEAGHGVSGLHRRPEQDAALREVGVTPYPGDLMEVTTEDLVEATKGHDAIVFSAGAAGSGADRTTAIDYGTPVKLIEAARFNGISRLYLVSAFMDAGRDRPRKEGFEHYMKMKRQADNAVVASGLDWVIVRPGTLVTEDGSGLVNLERAIPYGNVARGNVAGVLAALIDRPSTRKEILEVTDGETPIDQAVEAIRH</sequence>
<dbReference type="CDD" id="cd05243">
    <property type="entry name" value="SDR_a5"/>
    <property type="match status" value="1"/>
</dbReference>
<dbReference type="Pfam" id="PF13460">
    <property type="entry name" value="NAD_binding_10"/>
    <property type="match status" value="1"/>
</dbReference>
<evidence type="ECO:0000313" key="2">
    <source>
        <dbReference type="EMBL" id="QEA06367.1"/>
    </source>
</evidence>
<dbReference type="Gene3D" id="3.40.50.720">
    <property type="entry name" value="NAD(P)-binding Rossmann-like Domain"/>
    <property type="match status" value="1"/>
</dbReference>
<dbReference type="InterPro" id="IPR016040">
    <property type="entry name" value="NAD(P)-bd_dom"/>
</dbReference>
<dbReference type="PANTHER" id="PTHR15020">
    <property type="entry name" value="FLAVIN REDUCTASE-RELATED"/>
    <property type="match status" value="1"/>
</dbReference>
<name>A0A5B8RHZ4_9ZZZZ</name>